<dbReference type="AlphaFoldDB" id="A0ABD3BF77"/>
<evidence type="ECO:0000313" key="2">
    <source>
        <dbReference type="EMBL" id="KAL3616055.1"/>
    </source>
</evidence>
<protein>
    <recommendedName>
        <fullName evidence="4">Helitron helicase-like domain-containing protein</fullName>
    </recommendedName>
</protein>
<feature type="region of interest" description="Disordered" evidence="1">
    <location>
        <begin position="1"/>
        <end position="35"/>
    </location>
</feature>
<keyword evidence="3" id="KW-1185">Reference proteome</keyword>
<dbReference type="EMBL" id="JAVIJP010000099">
    <property type="protein sequence ID" value="KAL3616055.1"/>
    <property type="molecule type" value="Genomic_DNA"/>
</dbReference>
<dbReference type="Proteomes" id="UP001632038">
    <property type="component" value="Unassembled WGS sequence"/>
</dbReference>
<comment type="caution">
    <text evidence="2">The sequence shown here is derived from an EMBL/GenBank/DDBJ whole genome shotgun (WGS) entry which is preliminary data.</text>
</comment>
<name>A0ABD3BF77_9LAMI</name>
<evidence type="ECO:0000256" key="1">
    <source>
        <dbReference type="SAM" id="MobiDB-lite"/>
    </source>
</evidence>
<proteinExistence type="predicted"/>
<gene>
    <name evidence="2" type="ORF">CASFOL_040349</name>
</gene>
<accession>A0ABD3BF77</accession>
<evidence type="ECO:0000313" key="3">
    <source>
        <dbReference type="Proteomes" id="UP001632038"/>
    </source>
</evidence>
<evidence type="ECO:0008006" key="4">
    <source>
        <dbReference type="Google" id="ProtNLM"/>
    </source>
</evidence>
<reference evidence="3" key="1">
    <citation type="journal article" date="2024" name="IScience">
        <title>Strigolactones Initiate the Formation of Haustorium-like Structures in Castilleja.</title>
        <authorList>
            <person name="Buerger M."/>
            <person name="Peterson D."/>
            <person name="Chory J."/>
        </authorList>
    </citation>
    <scope>NUCLEOTIDE SEQUENCE [LARGE SCALE GENOMIC DNA]</scope>
</reference>
<sequence>MVGKRKFDASSYEVVESSRRRPSRTSRRLSQVTASGADDSSVRTYNYLDNGDCECVCEHCAALFWFAERATCGSTILSPKYTHCCKRGAIRLPLPVRPPDLLRQLFDNDRFMENIRAYNNMFAMTSFGAQIDDAVNDGRVPTYSRCRVRFLTGSVLYALRIIRVLGSCKCTSTTPLTRI</sequence>
<organism evidence="2 3">
    <name type="scientific">Castilleja foliolosa</name>
    <dbReference type="NCBI Taxonomy" id="1961234"/>
    <lineage>
        <taxon>Eukaryota</taxon>
        <taxon>Viridiplantae</taxon>
        <taxon>Streptophyta</taxon>
        <taxon>Embryophyta</taxon>
        <taxon>Tracheophyta</taxon>
        <taxon>Spermatophyta</taxon>
        <taxon>Magnoliopsida</taxon>
        <taxon>eudicotyledons</taxon>
        <taxon>Gunneridae</taxon>
        <taxon>Pentapetalae</taxon>
        <taxon>asterids</taxon>
        <taxon>lamiids</taxon>
        <taxon>Lamiales</taxon>
        <taxon>Orobanchaceae</taxon>
        <taxon>Pedicularideae</taxon>
        <taxon>Castillejinae</taxon>
        <taxon>Castilleja</taxon>
    </lineage>
</organism>